<evidence type="ECO:0000313" key="1">
    <source>
        <dbReference type="EMBL" id="MBD1602265.1"/>
    </source>
</evidence>
<organism evidence="1 2">
    <name type="scientific">Pseudomonas typographi</name>
    <dbReference type="NCBI Taxonomy" id="2715964"/>
    <lineage>
        <taxon>Bacteria</taxon>
        <taxon>Pseudomonadati</taxon>
        <taxon>Pseudomonadota</taxon>
        <taxon>Gammaproteobacteria</taxon>
        <taxon>Pseudomonadales</taxon>
        <taxon>Pseudomonadaceae</taxon>
        <taxon>Pseudomonas</taxon>
    </lineage>
</organism>
<dbReference type="RefSeq" id="WP_190427036.1">
    <property type="nucleotide sequence ID" value="NZ_JAAOCA010000061.1"/>
</dbReference>
<evidence type="ECO:0000313" key="2">
    <source>
        <dbReference type="Proteomes" id="UP000805841"/>
    </source>
</evidence>
<protein>
    <recommendedName>
        <fullName evidence="3">Integrase</fullName>
    </recommendedName>
</protein>
<name>A0ABR7ZA18_9PSED</name>
<evidence type="ECO:0008006" key="3">
    <source>
        <dbReference type="Google" id="ProtNLM"/>
    </source>
</evidence>
<accession>A0ABR7ZA18</accession>
<gene>
    <name evidence="1" type="ORF">HAQ05_26660</name>
</gene>
<dbReference type="Proteomes" id="UP000805841">
    <property type="component" value="Unassembled WGS sequence"/>
</dbReference>
<sequence length="48" mass="5747">MTKVIKGPYRLFSFWFVDVRRKGSLSHEMFSTEQQAREAIRRWAKEAA</sequence>
<reference evidence="1 2" key="1">
    <citation type="journal article" date="2020" name="Insects">
        <title>Bacteria Belonging to Pseudomonas typographi sp. nov. from the Bark Beetle Ips typographus Have Genomic Potential to Aid in the Host Ecology.</title>
        <authorList>
            <person name="Peral-Aranega E."/>
            <person name="Saati-Santamaria Z."/>
            <person name="Kolarik M."/>
            <person name="Rivas R."/>
            <person name="Garcia-Fraile P."/>
        </authorList>
    </citation>
    <scope>NUCLEOTIDE SEQUENCE [LARGE SCALE GENOMIC DNA]</scope>
    <source>
        <strain evidence="1 2">CA3A</strain>
    </source>
</reference>
<keyword evidence="2" id="KW-1185">Reference proteome</keyword>
<dbReference type="EMBL" id="JAAOCA010000061">
    <property type="protein sequence ID" value="MBD1602265.1"/>
    <property type="molecule type" value="Genomic_DNA"/>
</dbReference>
<proteinExistence type="predicted"/>
<comment type="caution">
    <text evidence="1">The sequence shown here is derived from an EMBL/GenBank/DDBJ whole genome shotgun (WGS) entry which is preliminary data.</text>
</comment>